<gene>
    <name evidence="2" type="ORF">NCTC9426_01835</name>
</gene>
<accession>A0A378PX88</accession>
<proteinExistence type="predicted"/>
<reference evidence="2 3" key="1">
    <citation type="submission" date="2018-06" db="EMBL/GenBank/DDBJ databases">
        <authorList>
            <consortium name="Pathogen Informatics"/>
            <person name="Doyle S."/>
        </authorList>
    </citation>
    <scope>NUCLEOTIDE SEQUENCE [LARGE SCALE GENOMIC DNA]</scope>
    <source>
        <strain evidence="2 3">NCTC9426</strain>
    </source>
</reference>
<keyword evidence="1" id="KW-0472">Membrane</keyword>
<evidence type="ECO:0000313" key="3">
    <source>
        <dbReference type="Proteomes" id="UP000254133"/>
    </source>
</evidence>
<organism evidence="2 3">
    <name type="scientific">Moraxella bovis</name>
    <dbReference type="NCBI Taxonomy" id="476"/>
    <lineage>
        <taxon>Bacteria</taxon>
        <taxon>Pseudomonadati</taxon>
        <taxon>Pseudomonadota</taxon>
        <taxon>Gammaproteobacteria</taxon>
        <taxon>Moraxellales</taxon>
        <taxon>Moraxellaceae</taxon>
        <taxon>Moraxella</taxon>
    </lineage>
</organism>
<feature type="transmembrane region" description="Helical" evidence="1">
    <location>
        <begin position="117"/>
        <end position="140"/>
    </location>
</feature>
<dbReference type="Proteomes" id="UP000254133">
    <property type="component" value="Unassembled WGS sequence"/>
</dbReference>
<dbReference type="RefSeq" id="WP_115369551.1">
    <property type="nucleotide sequence ID" value="NZ_UGPZ01000003.1"/>
</dbReference>
<feature type="transmembrane region" description="Helical" evidence="1">
    <location>
        <begin position="76"/>
        <end position="96"/>
    </location>
</feature>
<dbReference type="EMBL" id="UGPZ01000003">
    <property type="protein sequence ID" value="STY93119.1"/>
    <property type="molecule type" value="Genomic_DNA"/>
</dbReference>
<feature type="transmembrane region" description="Helical" evidence="1">
    <location>
        <begin position="17"/>
        <end position="38"/>
    </location>
</feature>
<feature type="transmembrane region" description="Helical" evidence="1">
    <location>
        <begin position="50"/>
        <end position="70"/>
    </location>
</feature>
<evidence type="ECO:0000256" key="1">
    <source>
        <dbReference type="SAM" id="Phobius"/>
    </source>
</evidence>
<name>A0A378PX88_MORBO</name>
<dbReference type="AlphaFoldDB" id="A0A378PX88"/>
<protein>
    <submittedName>
        <fullName evidence="2">Uncharacterized protein</fullName>
    </submittedName>
</protein>
<keyword evidence="1" id="KW-0812">Transmembrane</keyword>
<evidence type="ECO:0000313" key="2">
    <source>
        <dbReference type="EMBL" id="STY93119.1"/>
    </source>
</evidence>
<keyword evidence="1" id="KW-1133">Transmembrane helix</keyword>
<sequence>MITHNFLHFLNSLSDLSILYVLASLVIAVLTWVESAWVTKNKGKLPQSTAFAIISILTSSWFIISGVALYFLEFQGLLICVPVVYGVYSLTSWFVGMCFMGDDLPDDPKDIVLSTKYLTYTQSFALVFAVLCVSMLALPYTDLPFL</sequence>